<name>A0A0L7RGQ5_9HYME</name>
<feature type="region of interest" description="Disordered" evidence="1">
    <location>
        <begin position="171"/>
        <end position="257"/>
    </location>
</feature>
<organism evidence="2 3">
    <name type="scientific">Habropoda laboriosa</name>
    <dbReference type="NCBI Taxonomy" id="597456"/>
    <lineage>
        <taxon>Eukaryota</taxon>
        <taxon>Metazoa</taxon>
        <taxon>Ecdysozoa</taxon>
        <taxon>Arthropoda</taxon>
        <taxon>Hexapoda</taxon>
        <taxon>Insecta</taxon>
        <taxon>Pterygota</taxon>
        <taxon>Neoptera</taxon>
        <taxon>Endopterygota</taxon>
        <taxon>Hymenoptera</taxon>
        <taxon>Apocrita</taxon>
        <taxon>Aculeata</taxon>
        <taxon>Apoidea</taxon>
        <taxon>Anthophila</taxon>
        <taxon>Apidae</taxon>
        <taxon>Habropoda</taxon>
    </lineage>
</organism>
<dbReference type="Proteomes" id="UP000053825">
    <property type="component" value="Unassembled WGS sequence"/>
</dbReference>
<protein>
    <submittedName>
        <fullName evidence="2">Uncharacterized protein</fullName>
    </submittedName>
</protein>
<feature type="region of interest" description="Disordered" evidence="1">
    <location>
        <begin position="369"/>
        <end position="398"/>
    </location>
</feature>
<feature type="compositionally biased region" description="Basic residues" evidence="1">
    <location>
        <begin position="173"/>
        <end position="188"/>
    </location>
</feature>
<feature type="region of interest" description="Disordered" evidence="1">
    <location>
        <begin position="287"/>
        <end position="311"/>
    </location>
</feature>
<dbReference type="EMBL" id="KQ414596">
    <property type="protein sequence ID" value="KOC70008.1"/>
    <property type="molecule type" value="Genomic_DNA"/>
</dbReference>
<feature type="compositionally biased region" description="Basic residues" evidence="1">
    <location>
        <begin position="202"/>
        <end position="212"/>
    </location>
</feature>
<sequence length="421" mass="47059">MSEDARPCLNPNLAVRIFAVGLLQFLDVSKDGTNVCVKFQLDKTSSTAFPETDYGTVTHLLTERRPVHLDFCDRTGTGRHARLRPLRKRLYSIESSEGLFLGSQKKVGVPLYLETVYTMVWHCATRIRYESLPTYFSVTPYITIISTSRTFEILRYDLNFAGLEEEKSPFTLKQKKRKRRREGGRRRGGGADEEEKEERPTKGKSRRGRRRGRGGEADEGEEEERPTKGKRRRCRRMKPTEKNIEGPNPGPSALRARPTTTSLLSLRGFLFGYGGPDTTVALRKCGEHKGERGRRATTARPSGKTPGDEMPTKGLAIKAGVAIAPNNKYGQATLGPRGEESRDVFQTSLGFFVLEDKKEEERPTRTRVLPWQYGPAPPLPETFPGEKELLKGAPKKGQGSFVADPLALTLSRLAPVISGIH</sequence>
<keyword evidence="3" id="KW-1185">Reference proteome</keyword>
<proteinExistence type="predicted"/>
<feature type="compositionally biased region" description="Basic residues" evidence="1">
    <location>
        <begin position="228"/>
        <end position="237"/>
    </location>
</feature>
<evidence type="ECO:0000313" key="3">
    <source>
        <dbReference type="Proteomes" id="UP000053825"/>
    </source>
</evidence>
<gene>
    <name evidence="2" type="ORF">WH47_08269</name>
</gene>
<reference evidence="2 3" key="1">
    <citation type="submission" date="2015-07" db="EMBL/GenBank/DDBJ databases">
        <title>The genome of Habropoda laboriosa.</title>
        <authorList>
            <person name="Pan H."/>
            <person name="Kapheim K."/>
        </authorList>
    </citation>
    <scope>NUCLEOTIDE SEQUENCE [LARGE SCALE GENOMIC DNA]</scope>
    <source>
        <strain evidence="2">0110345459</strain>
    </source>
</reference>
<evidence type="ECO:0000256" key="1">
    <source>
        <dbReference type="SAM" id="MobiDB-lite"/>
    </source>
</evidence>
<evidence type="ECO:0000313" key="2">
    <source>
        <dbReference type="EMBL" id="KOC70008.1"/>
    </source>
</evidence>
<dbReference type="AlphaFoldDB" id="A0A0L7RGQ5"/>
<accession>A0A0L7RGQ5</accession>